<evidence type="ECO:0000256" key="2">
    <source>
        <dbReference type="ARBA" id="ARBA00009743"/>
    </source>
</evidence>
<feature type="domain" description="Alpha galactosidase A C-terminal" evidence="11">
    <location>
        <begin position="309"/>
        <end position="393"/>
    </location>
</feature>
<dbReference type="Gene3D" id="2.60.40.1180">
    <property type="entry name" value="Golgi alpha-mannosidase II"/>
    <property type="match status" value="1"/>
</dbReference>
<dbReference type="GO" id="GO:0004557">
    <property type="term" value="F:alpha-galactosidase activity"/>
    <property type="evidence" value="ECO:0007669"/>
    <property type="project" value="TreeGrafter"/>
</dbReference>
<dbReference type="InterPro" id="IPR000111">
    <property type="entry name" value="Glyco_hydro_27/36_CS"/>
</dbReference>
<evidence type="ECO:0000256" key="10">
    <source>
        <dbReference type="RuleBase" id="RU361168"/>
    </source>
</evidence>
<evidence type="ECO:0000256" key="3">
    <source>
        <dbReference type="ARBA" id="ARBA00011738"/>
    </source>
</evidence>
<dbReference type="PRINTS" id="PR00740">
    <property type="entry name" value="GLHYDRLASE27"/>
</dbReference>
<keyword evidence="6 10" id="KW-1015">Disulfide bond</keyword>
<dbReference type="Proteomes" id="UP000749559">
    <property type="component" value="Unassembled WGS sequence"/>
</dbReference>
<dbReference type="GO" id="GO:0009311">
    <property type="term" value="P:oligosaccharide metabolic process"/>
    <property type="evidence" value="ECO:0007669"/>
    <property type="project" value="TreeGrafter"/>
</dbReference>
<dbReference type="CDD" id="cd14792">
    <property type="entry name" value="GH27"/>
    <property type="match status" value="1"/>
</dbReference>
<dbReference type="GO" id="GO:0019377">
    <property type="term" value="P:glycolipid catabolic process"/>
    <property type="evidence" value="ECO:0007669"/>
    <property type="project" value="UniProtKB-ARBA"/>
</dbReference>
<evidence type="ECO:0000256" key="9">
    <source>
        <dbReference type="ARBA" id="ARBA00023295"/>
    </source>
</evidence>
<keyword evidence="13" id="KW-1185">Reference proteome</keyword>
<protein>
    <recommendedName>
        <fullName evidence="10">Alpha-galactosidase</fullName>
        <ecNumber evidence="10">3.2.1.-</ecNumber>
    </recommendedName>
</protein>
<evidence type="ECO:0000313" key="12">
    <source>
        <dbReference type="EMBL" id="CAH1777534.1"/>
    </source>
</evidence>
<dbReference type="InterPro" id="IPR017853">
    <property type="entry name" value="GH"/>
</dbReference>
<evidence type="ECO:0000256" key="5">
    <source>
        <dbReference type="ARBA" id="ARBA00023098"/>
    </source>
</evidence>
<keyword evidence="4 10" id="KW-0378">Hydrolase</keyword>
<dbReference type="SUPFAM" id="SSF51445">
    <property type="entry name" value="(Trans)glycosidases"/>
    <property type="match status" value="1"/>
</dbReference>
<dbReference type="Pfam" id="PF17450">
    <property type="entry name" value="Melibiase_2_C"/>
    <property type="match status" value="1"/>
</dbReference>
<evidence type="ECO:0000256" key="1">
    <source>
        <dbReference type="ARBA" id="ARBA00004371"/>
    </source>
</evidence>
<reference evidence="12" key="1">
    <citation type="submission" date="2022-03" db="EMBL/GenBank/DDBJ databases">
        <authorList>
            <person name="Martin C."/>
        </authorList>
    </citation>
    <scope>NUCLEOTIDE SEQUENCE</scope>
</reference>
<dbReference type="SUPFAM" id="SSF51011">
    <property type="entry name" value="Glycosyl hydrolase domain"/>
    <property type="match status" value="1"/>
</dbReference>
<dbReference type="PANTHER" id="PTHR11452">
    <property type="entry name" value="ALPHA-GALACTOSIDASE/ALPHA-N-ACETYLGALACTOSAMINIDASE"/>
    <property type="match status" value="1"/>
</dbReference>
<comment type="subcellular location">
    <subcellularLocation>
        <location evidence="1">Lysosome</location>
    </subcellularLocation>
</comment>
<dbReference type="InterPro" id="IPR013780">
    <property type="entry name" value="Glyco_hydro_b"/>
</dbReference>
<dbReference type="FunFam" id="3.20.20.70:FF:000070">
    <property type="entry name" value="Alpha-galactosidase"/>
    <property type="match status" value="1"/>
</dbReference>
<dbReference type="GO" id="GO:0005764">
    <property type="term" value="C:lysosome"/>
    <property type="evidence" value="ECO:0007669"/>
    <property type="project" value="UniProtKB-SubCell"/>
</dbReference>
<sequence length="402" mass="44908">MLRLISLICMLGASQALDNGLALTPPMGWLSWERFRCNTDCKNDPDNCISENLFKTMADHIVSEGYKDAGYEYVNIDDCWLSHERDAQGRLQADPDRFPSGIKALADYIHDKGLKFGIYEDIGTHTCGGYPGVEYYFQQDAQQFADWGVDFVKLDGCYIDSKEFDTAYPAFGHWMNKTGRHMVYSCSWPAYQSGHMTPDYPSIAKYCNLWRNYGDIQDSWDSVQDIITWFGKDAGNFSAVTGPGAWNDPDMLIIGDYGLSIDQQKAQMAMWAMMAAPLIMSTDLRNIRPESKAILQNKGVIAINQDPMGKMGKVVYTQSNVQLWSRPILPEGSVAFAYLYTGTGGTPSHIQDVVTNAGLTSSRGYNVTCAFTGKHIGYFKPTDKFDLHVDPTGVFLGIAKIF</sequence>
<dbReference type="Pfam" id="PF16499">
    <property type="entry name" value="Melibiase_2"/>
    <property type="match status" value="1"/>
</dbReference>
<keyword evidence="9 10" id="KW-0326">Glycosidase</keyword>
<evidence type="ECO:0000259" key="11">
    <source>
        <dbReference type="Pfam" id="PF17450"/>
    </source>
</evidence>
<dbReference type="GO" id="GO:0016139">
    <property type="term" value="P:glycoside catabolic process"/>
    <property type="evidence" value="ECO:0007669"/>
    <property type="project" value="TreeGrafter"/>
</dbReference>
<dbReference type="InterPro" id="IPR035373">
    <property type="entry name" value="Melibiase/NAGA_C"/>
</dbReference>
<organism evidence="12 13">
    <name type="scientific">Owenia fusiformis</name>
    <name type="common">Polychaete worm</name>
    <dbReference type="NCBI Taxonomy" id="6347"/>
    <lineage>
        <taxon>Eukaryota</taxon>
        <taxon>Metazoa</taxon>
        <taxon>Spiralia</taxon>
        <taxon>Lophotrochozoa</taxon>
        <taxon>Annelida</taxon>
        <taxon>Polychaeta</taxon>
        <taxon>Sedentaria</taxon>
        <taxon>Canalipalpata</taxon>
        <taxon>Sabellida</taxon>
        <taxon>Oweniida</taxon>
        <taxon>Oweniidae</taxon>
        <taxon>Owenia</taxon>
    </lineage>
</organism>
<keyword evidence="5" id="KW-0443">Lipid metabolism</keyword>
<dbReference type="EMBL" id="CAIIXF020000002">
    <property type="protein sequence ID" value="CAH1777534.1"/>
    <property type="molecule type" value="Genomic_DNA"/>
</dbReference>
<keyword evidence="7" id="KW-0325">Glycoprotein</keyword>
<gene>
    <name evidence="12" type="ORF">OFUS_LOCUS4562</name>
</gene>
<evidence type="ECO:0000313" key="13">
    <source>
        <dbReference type="Proteomes" id="UP000749559"/>
    </source>
</evidence>
<accession>A0A8J1THK6</accession>
<dbReference type="Gene3D" id="3.20.20.70">
    <property type="entry name" value="Aldolase class I"/>
    <property type="match status" value="1"/>
</dbReference>
<comment type="subunit">
    <text evidence="3 10">Homodimer.</text>
</comment>
<proteinExistence type="inferred from homology"/>
<name>A0A8J1THK6_OWEFU</name>
<dbReference type="InterPro" id="IPR002241">
    <property type="entry name" value="Glyco_hydro_27"/>
</dbReference>
<dbReference type="PANTHER" id="PTHR11452:SF83">
    <property type="entry name" value="ALPHA-GALACTOSIDASE"/>
    <property type="match status" value="1"/>
</dbReference>
<comment type="caution">
    <text evidence="12">The sequence shown here is derived from an EMBL/GenBank/DDBJ whole genome shotgun (WGS) entry which is preliminary data.</text>
</comment>
<dbReference type="InterPro" id="IPR013785">
    <property type="entry name" value="Aldolase_TIM"/>
</dbReference>
<comment type="similarity">
    <text evidence="2 10">Belongs to the glycosyl hydrolase 27 family.</text>
</comment>
<evidence type="ECO:0000256" key="8">
    <source>
        <dbReference type="ARBA" id="ARBA00023228"/>
    </source>
</evidence>
<dbReference type="OrthoDB" id="5795902at2759"/>
<dbReference type="PROSITE" id="PS00512">
    <property type="entry name" value="ALPHA_GALACTOSIDASE"/>
    <property type="match status" value="1"/>
</dbReference>
<dbReference type="GO" id="GO:0016020">
    <property type="term" value="C:membrane"/>
    <property type="evidence" value="ECO:0007669"/>
    <property type="project" value="GOC"/>
</dbReference>
<keyword evidence="8" id="KW-0458">Lysosome</keyword>
<evidence type="ECO:0000256" key="6">
    <source>
        <dbReference type="ARBA" id="ARBA00023157"/>
    </source>
</evidence>
<evidence type="ECO:0000256" key="7">
    <source>
        <dbReference type="ARBA" id="ARBA00023180"/>
    </source>
</evidence>
<dbReference type="EC" id="3.2.1.-" evidence="10"/>
<evidence type="ECO:0000256" key="4">
    <source>
        <dbReference type="ARBA" id="ARBA00022801"/>
    </source>
</evidence>
<dbReference type="AlphaFoldDB" id="A0A8J1THK6"/>